<evidence type="ECO:0000313" key="4">
    <source>
        <dbReference type="Proteomes" id="UP000198956"/>
    </source>
</evidence>
<dbReference type="AlphaFoldDB" id="A0A1G8AP98"/>
<dbReference type="Proteomes" id="UP000198956">
    <property type="component" value="Unassembled WGS sequence"/>
</dbReference>
<sequence>MASFQKYKTKDGEKWMFKMDVGIDPATGKRKTTTRRGFKTKKEAQ</sequence>
<gene>
    <name evidence="3" type="ORF">SAMN04489735_101724</name>
</gene>
<evidence type="ECO:0000313" key="3">
    <source>
        <dbReference type="EMBL" id="SDH22694.1"/>
    </source>
</evidence>
<evidence type="ECO:0000256" key="1">
    <source>
        <dbReference type="SAM" id="MobiDB-lite"/>
    </source>
</evidence>
<feature type="domain" description="AP2-like integrase N-terminal" evidence="2">
    <location>
        <begin position="14"/>
        <end position="45"/>
    </location>
</feature>
<accession>A0A1G8AP98</accession>
<dbReference type="Pfam" id="PF14657">
    <property type="entry name" value="Arm-DNA-bind_4"/>
    <property type="match status" value="1"/>
</dbReference>
<organism evidence="3 4">
    <name type="scientific">Aneurinibacillus thermoaerophilus</name>
    <dbReference type="NCBI Taxonomy" id="143495"/>
    <lineage>
        <taxon>Bacteria</taxon>
        <taxon>Bacillati</taxon>
        <taxon>Bacillota</taxon>
        <taxon>Bacilli</taxon>
        <taxon>Bacillales</taxon>
        <taxon>Paenibacillaceae</taxon>
        <taxon>Aneurinibacillus group</taxon>
        <taxon>Aneurinibacillus</taxon>
    </lineage>
</organism>
<feature type="compositionally biased region" description="Basic residues" evidence="1">
    <location>
        <begin position="28"/>
        <end position="39"/>
    </location>
</feature>
<keyword evidence="3" id="KW-0238">DNA-binding</keyword>
<dbReference type="EMBL" id="FNDE01000017">
    <property type="protein sequence ID" value="SDH22694.1"/>
    <property type="molecule type" value="Genomic_DNA"/>
</dbReference>
<feature type="region of interest" description="Disordered" evidence="1">
    <location>
        <begin position="24"/>
        <end position="45"/>
    </location>
</feature>
<evidence type="ECO:0000259" key="2">
    <source>
        <dbReference type="Pfam" id="PF14657"/>
    </source>
</evidence>
<dbReference type="InterPro" id="IPR028259">
    <property type="entry name" value="AP2-like_int_N"/>
</dbReference>
<reference evidence="3 4" key="1">
    <citation type="submission" date="2016-10" db="EMBL/GenBank/DDBJ databases">
        <authorList>
            <person name="de Groot N.N."/>
        </authorList>
    </citation>
    <scope>NUCLEOTIDE SEQUENCE [LARGE SCALE GENOMIC DNA]</scope>
    <source>
        <strain evidence="3 4">L 420-91</strain>
    </source>
</reference>
<protein>
    <submittedName>
        <fullName evidence="3">AP2-like DNA-binding integrase domain-containing protein</fullName>
    </submittedName>
</protein>
<proteinExistence type="predicted"/>
<name>A0A1G8AP98_ANETH</name>
<dbReference type="GO" id="GO:0003677">
    <property type="term" value="F:DNA binding"/>
    <property type="evidence" value="ECO:0007669"/>
    <property type="project" value="UniProtKB-KW"/>
</dbReference>